<proteinExistence type="predicted"/>
<dbReference type="EMBL" id="NIBG01000001">
    <property type="protein sequence ID" value="PAB61288.1"/>
    <property type="molecule type" value="Genomic_DNA"/>
</dbReference>
<dbReference type="AlphaFoldDB" id="A0A267MQV2"/>
<evidence type="ECO:0000313" key="2">
    <source>
        <dbReference type="Proteomes" id="UP000216024"/>
    </source>
</evidence>
<dbReference type="Proteomes" id="UP000216024">
    <property type="component" value="Unassembled WGS sequence"/>
</dbReference>
<sequence length="74" mass="8926">MDREQYICLGHKNRGNVINLRNFYNKLGGKADELINLHNKVECKPAVNEAFRIYKLMNKINRMFKYQTHKNIWE</sequence>
<evidence type="ECO:0000313" key="1">
    <source>
        <dbReference type="EMBL" id="PAB61288.1"/>
    </source>
</evidence>
<reference evidence="1 2" key="1">
    <citation type="submission" date="2017-06" db="EMBL/GenBank/DDBJ databases">
        <title>Draft genome sequence of anaerobic fermentative bacterium Anaeromicrobium sediminis DY2726D isolated from West Pacific Ocean sediments.</title>
        <authorList>
            <person name="Zeng X."/>
        </authorList>
    </citation>
    <scope>NUCLEOTIDE SEQUENCE [LARGE SCALE GENOMIC DNA]</scope>
    <source>
        <strain evidence="1 2">DY2726D</strain>
    </source>
</reference>
<protein>
    <submittedName>
        <fullName evidence="1">Uncharacterized protein</fullName>
    </submittedName>
</protein>
<dbReference type="RefSeq" id="WP_095130556.1">
    <property type="nucleotide sequence ID" value="NZ_NIBG01000001.1"/>
</dbReference>
<accession>A0A267MQV2</accession>
<name>A0A267MQV2_9FIRM</name>
<keyword evidence="2" id="KW-1185">Reference proteome</keyword>
<gene>
    <name evidence="1" type="ORF">CCE28_02330</name>
</gene>
<comment type="caution">
    <text evidence="1">The sequence shown here is derived from an EMBL/GenBank/DDBJ whole genome shotgun (WGS) entry which is preliminary data.</text>
</comment>
<organism evidence="1 2">
    <name type="scientific">Anaeromicrobium sediminis</name>
    <dbReference type="NCBI Taxonomy" id="1478221"/>
    <lineage>
        <taxon>Bacteria</taxon>
        <taxon>Bacillati</taxon>
        <taxon>Bacillota</taxon>
        <taxon>Clostridia</taxon>
        <taxon>Peptostreptococcales</taxon>
        <taxon>Thermotaleaceae</taxon>
        <taxon>Anaeromicrobium</taxon>
    </lineage>
</organism>